<evidence type="ECO:0000256" key="3">
    <source>
        <dbReference type="ARBA" id="ARBA00023163"/>
    </source>
</evidence>
<sequence>MSKQMTRQTCPTKCDLPLTRRGHERWLALLLSATELFLEKGYDAVSLDDVVNHAGGSKASIYKYFGSKEGLFTAICDYRRELFFKNICASYDAQQDDLRSFLTSTLYNFFAKITCTENSAFMRLLIEQSQRNPDLALYLHQKGPEYIQKCIADALQYAAEKGQIECKKPLNSAMMYFGILRNIEWKIIMGVPLTTDCEDIHEHIDYCVDLFLNAHKLN</sequence>
<dbReference type="GO" id="GO:0003677">
    <property type="term" value="F:DNA binding"/>
    <property type="evidence" value="ECO:0007669"/>
    <property type="project" value="UniProtKB-UniRule"/>
</dbReference>
<dbReference type="InterPro" id="IPR039536">
    <property type="entry name" value="TetR_C_Proteobacteria"/>
</dbReference>
<dbReference type="eggNOG" id="COG1309">
    <property type="taxonomic scope" value="Bacteria"/>
</dbReference>
<dbReference type="AlphaFoldDB" id="A0A1P8EHX1"/>
<gene>
    <name evidence="6" type="ORF">BEN76_07105</name>
    <name evidence="7" type="ORF">RHP80_13835</name>
</gene>
<proteinExistence type="predicted"/>
<keyword evidence="1" id="KW-0805">Transcription regulation</keyword>
<dbReference type="PANTHER" id="PTHR43479:SF11">
    <property type="entry name" value="ACREF_ENVCD OPERON REPRESSOR-RELATED"/>
    <property type="match status" value="1"/>
</dbReference>
<evidence type="ECO:0000259" key="5">
    <source>
        <dbReference type="PROSITE" id="PS50977"/>
    </source>
</evidence>
<evidence type="ECO:0000313" key="6">
    <source>
        <dbReference type="EMBL" id="APV35800.1"/>
    </source>
</evidence>
<dbReference type="Proteomes" id="UP001256400">
    <property type="component" value="Chromosome"/>
</dbReference>
<dbReference type="Gene3D" id="1.10.357.10">
    <property type="entry name" value="Tetracycline Repressor, domain 2"/>
    <property type="match status" value="1"/>
</dbReference>
<feature type="DNA-binding region" description="H-T-H motif" evidence="4">
    <location>
        <begin position="46"/>
        <end position="65"/>
    </location>
</feature>
<feature type="domain" description="HTH tetR-type" evidence="5">
    <location>
        <begin position="23"/>
        <end position="83"/>
    </location>
</feature>
<dbReference type="Gene3D" id="1.10.10.60">
    <property type="entry name" value="Homeodomain-like"/>
    <property type="match status" value="1"/>
</dbReference>
<evidence type="ECO:0000256" key="2">
    <source>
        <dbReference type="ARBA" id="ARBA00023125"/>
    </source>
</evidence>
<dbReference type="InterPro" id="IPR036271">
    <property type="entry name" value="Tet_transcr_reg_TetR-rel_C_sf"/>
</dbReference>
<dbReference type="InterPro" id="IPR009057">
    <property type="entry name" value="Homeodomain-like_sf"/>
</dbReference>
<dbReference type="Pfam" id="PF14246">
    <property type="entry name" value="TetR_C_7"/>
    <property type="match status" value="1"/>
</dbReference>
<dbReference type="PROSITE" id="PS50977">
    <property type="entry name" value="HTH_TETR_2"/>
    <property type="match status" value="1"/>
</dbReference>
<reference evidence="7" key="2">
    <citation type="submission" date="2023-09" db="EMBL/GenBank/DDBJ databases">
        <title>Acinetobacter soli.</title>
        <authorList>
            <person name="Kim B."/>
            <person name="Kim D."/>
            <person name="Park D."/>
        </authorList>
    </citation>
    <scope>NUCLEOTIDE SEQUENCE</scope>
    <source>
        <strain evidence="7">2023.05</strain>
    </source>
</reference>
<dbReference type="SUPFAM" id="SSF48498">
    <property type="entry name" value="Tetracyclin repressor-like, C-terminal domain"/>
    <property type="match status" value="1"/>
</dbReference>
<keyword evidence="3" id="KW-0804">Transcription</keyword>
<protein>
    <submittedName>
        <fullName evidence="6">TetR family transcriptional regulator</fullName>
    </submittedName>
    <submittedName>
        <fullName evidence="7">TetR/AcrR family transcriptional regulator</fullName>
    </submittedName>
</protein>
<accession>A0A1P8EHX1</accession>
<dbReference type="InterPro" id="IPR001647">
    <property type="entry name" value="HTH_TetR"/>
</dbReference>
<dbReference type="SUPFAM" id="SSF46689">
    <property type="entry name" value="Homeodomain-like"/>
    <property type="match status" value="1"/>
</dbReference>
<keyword evidence="2 4" id="KW-0238">DNA-binding</keyword>
<dbReference type="InterPro" id="IPR050624">
    <property type="entry name" value="HTH-type_Tx_Regulator"/>
</dbReference>
<dbReference type="Proteomes" id="UP000185674">
    <property type="component" value="Chromosome"/>
</dbReference>
<evidence type="ECO:0000313" key="7">
    <source>
        <dbReference type="EMBL" id="WND05258.1"/>
    </source>
</evidence>
<dbReference type="FunFam" id="1.10.10.60:FF:000141">
    <property type="entry name" value="TetR family transcriptional regulator"/>
    <property type="match status" value="1"/>
</dbReference>
<evidence type="ECO:0000313" key="8">
    <source>
        <dbReference type="Proteomes" id="UP000185674"/>
    </source>
</evidence>
<dbReference type="PRINTS" id="PR00455">
    <property type="entry name" value="HTHTETR"/>
</dbReference>
<dbReference type="STRING" id="487316.BEN76_07105"/>
<evidence type="ECO:0000256" key="1">
    <source>
        <dbReference type="ARBA" id="ARBA00023015"/>
    </source>
</evidence>
<evidence type="ECO:0000256" key="4">
    <source>
        <dbReference type="PROSITE-ProRule" id="PRU00335"/>
    </source>
</evidence>
<organism evidence="6 8">
    <name type="scientific">Acinetobacter soli</name>
    <dbReference type="NCBI Taxonomy" id="487316"/>
    <lineage>
        <taxon>Bacteria</taxon>
        <taxon>Pseudomonadati</taxon>
        <taxon>Pseudomonadota</taxon>
        <taxon>Gammaproteobacteria</taxon>
        <taxon>Moraxellales</taxon>
        <taxon>Moraxellaceae</taxon>
        <taxon>Acinetobacter</taxon>
    </lineage>
</organism>
<dbReference type="KEGG" id="asol:BEN76_07105"/>
<dbReference type="Pfam" id="PF00440">
    <property type="entry name" value="TetR_N"/>
    <property type="match status" value="1"/>
</dbReference>
<dbReference type="PANTHER" id="PTHR43479">
    <property type="entry name" value="ACREF/ENVCD OPERON REPRESSOR-RELATED"/>
    <property type="match status" value="1"/>
</dbReference>
<dbReference type="RefSeq" id="WP_004936770.1">
    <property type="nucleotide sequence ID" value="NZ_BBNM01000007.1"/>
</dbReference>
<dbReference type="EMBL" id="CP134206">
    <property type="protein sequence ID" value="WND05258.1"/>
    <property type="molecule type" value="Genomic_DNA"/>
</dbReference>
<reference evidence="6 8" key="1">
    <citation type="submission" date="2016-08" db="EMBL/GenBank/DDBJ databases">
        <title>Complete genome sequence of Acinetobacter baylyi strain GFJ2.</title>
        <authorList>
            <person name="Tabata M."/>
            <person name="Kuboki S."/>
            <person name="Gibu N."/>
            <person name="Kinouchi Y."/>
            <person name="Vangnai A."/>
            <person name="Kasai D."/>
            <person name="Fukuda M."/>
        </authorList>
    </citation>
    <scope>NUCLEOTIDE SEQUENCE [LARGE SCALE GENOMIC DNA]</scope>
    <source>
        <strain evidence="6 8">GFJ2</strain>
    </source>
</reference>
<dbReference type="EMBL" id="CP016896">
    <property type="protein sequence ID" value="APV35800.1"/>
    <property type="molecule type" value="Genomic_DNA"/>
</dbReference>
<name>A0A1P8EHX1_9GAMM</name>